<name>A0A382S3T6_9ZZZZ</name>
<reference evidence="9" key="1">
    <citation type="submission" date="2018-05" db="EMBL/GenBank/DDBJ databases">
        <authorList>
            <person name="Lanie J.A."/>
            <person name="Ng W.-L."/>
            <person name="Kazmierczak K.M."/>
            <person name="Andrzejewski T.M."/>
            <person name="Davidsen T.M."/>
            <person name="Wayne K.J."/>
            <person name="Tettelin H."/>
            <person name="Glass J.I."/>
            <person name="Rusch D."/>
            <person name="Podicherti R."/>
            <person name="Tsui H.-C.T."/>
            <person name="Winkler M.E."/>
        </authorList>
    </citation>
    <scope>NUCLEOTIDE SEQUENCE</scope>
</reference>
<evidence type="ECO:0000256" key="1">
    <source>
        <dbReference type="ARBA" id="ARBA00004790"/>
    </source>
</evidence>
<evidence type="ECO:0000256" key="6">
    <source>
        <dbReference type="ARBA" id="ARBA00022840"/>
    </source>
</evidence>
<keyword evidence="2" id="KW-0662">Pyridine nucleotide biosynthesis</keyword>
<dbReference type="NCBIfam" id="TIGR00125">
    <property type="entry name" value="cyt_tran_rel"/>
    <property type="match status" value="1"/>
</dbReference>
<evidence type="ECO:0000256" key="2">
    <source>
        <dbReference type="ARBA" id="ARBA00022642"/>
    </source>
</evidence>
<comment type="pathway">
    <text evidence="1">Cofactor biosynthesis; NAD(+) biosynthesis.</text>
</comment>
<keyword evidence="4" id="KW-0548">Nucleotidyltransferase</keyword>
<organism evidence="9">
    <name type="scientific">marine metagenome</name>
    <dbReference type="NCBI Taxonomy" id="408172"/>
    <lineage>
        <taxon>unclassified sequences</taxon>
        <taxon>metagenomes</taxon>
        <taxon>ecological metagenomes</taxon>
    </lineage>
</organism>
<dbReference type="HAMAP" id="MF_00244">
    <property type="entry name" value="NaMN_adenylyltr"/>
    <property type="match status" value="1"/>
</dbReference>
<evidence type="ECO:0000256" key="4">
    <source>
        <dbReference type="ARBA" id="ARBA00022695"/>
    </source>
</evidence>
<evidence type="ECO:0000256" key="7">
    <source>
        <dbReference type="ARBA" id="ARBA00023027"/>
    </source>
</evidence>
<dbReference type="GO" id="GO:0005524">
    <property type="term" value="F:ATP binding"/>
    <property type="evidence" value="ECO:0007669"/>
    <property type="project" value="UniProtKB-KW"/>
</dbReference>
<dbReference type="NCBIfam" id="TIGR00482">
    <property type="entry name" value="nicotinate (nicotinamide) nucleotide adenylyltransferase"/>
    <property type="match status" value="1"/>
</dbReference>
<dbReference type="GO" id="GO:0009435">
    <property type="term" value="P:NAD+ biosynthetic process"/>
    <property type="evidence" value="ECO:0007669"/>
    <property type="project" value="UniProtKB-UniPathway"/>
</dbReference>
<dbReference type="CDD" id="cd02165">
    <property type="entry name" value="NMNAT"/>
    <property type="match status" value="1"/>
</dbReference>
<keyword evidence="6" id="KW-0067">ATP-binding</keyword>
<sequence>ASTEPPLRIGLFGGTFDPPHRGHIEVAADVADALDLDQVLWIPAGQPPHKSLVSAAPLALRLEMTCAVVKADSRFEVSKIEVERGGVSYTLDTVRALRENYPGTILFLIIGTDQFREFGTWRNPEKLLEFTELVVMDRGGQRGQDYVPEVEDIGQVHFVSVGQVDISSTDVRLAAHNRQDLSALVPTKIAEIILREGLYAD</sequence>
<dbReference type="SUPFAM" id="SSF52374">
    <property type="entry name" value="Nucleotidylyl transferase"/>
    <property type="match status" value="1"/>
</dbReference>
<dbReference type="AlphaFoldDB" id="A0A382S3T6"/>
<dbReference type="GO" id="GO:0070566">
    <property type="term" value="F:adenylyltransferase activity"/>
    <property type="evidence" value="ECO:0007669"/>
    <property type="project" value="UniProtKB-ARBA"/>
</dbReference>
<evidence type="ECO:0000313" key="9">
    <source>
        <dbReference type="EMBL" id="SVD04513.1"/>
    </source>
</evidence>
<keyword evidence="3" id="KW-0808">Transferase</keyword>
<dbReference type="NCBIfam" id="NF000840">
    <property type="entry name" value="PRK00071.1-3"/>
    <property type="match status" value="1"/>
</dbReference>
<gene>
    <name evidence="9" type="ORF">METZ01_LOCUS357367</name>
</gene>
<dbReference type="InterPro" id="IPR004821">
    <property type="entry name" value="Cyt_trans-like"/>
</dbReference>
<dbReference type="Gene3D" id="3.40.50.620">
    <property type="entry name" value="HUPs"/>
    <property type="match status" value="1"/>
</dbReference>
<proteinExistence type="inferred from homology"/>
<protein>
    <recommendedName>
        <fullName evidence="8">Cytidyltransferase-like domain-containing protein</fullName>
    </recommendedName>
</protein>
<keyword evidence="7" id="KW-0520">NAD</keyword>
<accession>A0A382S3T6</accession>
<feature type="non-terminal residue" evidence="9">
    <location>
        <position position="1"/>
    </location>
</feature>
<evidence type="ECO:0000256" key="5">
    <source>
        <dbReference type="ARBA" id="ARBA00022741"/>
    </source>
</evidence>
<dbReference type="PANTHER" id="PTHR39321:SF3">
    <property type="entry name" value="PHOSPHOPANTETHEINE ADENYLYLTRANSFERASE"/>
    <property type="match status" value="1"/>
</dbReference>
<dbReference type="EMBL" id="UINC01126191">
    <property type="protein sequence ID" value="SVD04513.1"/>
    <property type="molecule type" value="Genomic_DNA"/>
</dbReference>
<dbReference type="UniPathway" id="UPA00253"/>
<keyword evidence="5" id="KW-0547">Nucleotide-binding</keyword>
<feature type="domain" description="Cytidyltransferase-like" evidence="8">
    <location>
        <begin position="11"/>
        <end position="172"/>
    </location>
</feature>
<dbReference type="Pfam" id="PF01467">
    <property type="entry name" value="CTP_transf_like"/>
    <property type="match status" value="1"/>
</dbReference>
<dbReference type="InterPro" id="IPR014729">
    <property type="entry name" value="Rossmann-like_a/b/a_fold"/>
</dbReference>
<dbReference type="PANTHER" id="PTHR39321">
    <property type="entry name" value="NICOTINATE-NUCLEOTIDE ADENYLYLTRANSFERASE-RELATED"/>
    <property type="match status" value="1"/>
</dbReference>
<evidence type="ECO:0000256" key="3">
    <source>
        <dbReference type="ARBA" id="ARBA00022679"/>
    </source>
</evidence>
<dbReference type="InterPro" id="IPR005248">
    <property type="entry name" value="NadD/NMNAT"/>
</dbReference>
<evidence type="ECO:0000259" key="8">
    <source>
        <dbReference type="Pfam" id="PF01467"/>
    </source>
</evidence>